<dbReference type="RefSeq" id="WP_225309106.1">
    <property type="nucleotide sequence ID" value="NZ_CP042582.1"/>
</dbReference>
<proteinExistence type="predicted"/>
<protein>
    <recommendedName>
        <fullName evidence="9">Inner-membrane translocator</fullName>
    </recommendedName>
</protein>
<reference evidence="7 8" key="1">
    <citation type="submission" date="2019-08" db="EMBL/GenBank/DDBJ databases">
        <title>Hyperibacter terrae gen. nov., sp. nov. and Hyperibacter viscosus sp. nov., two new members in the family Rhodospirillaceae isolated from the rhizosphere of Hypericum perforatum.</title>
        <authorList>
            <person name="Noviana Z."/>
        </authorList>
    </citation>
    <scope>NUCLEOTIDE SEQUENCE [LARGE SCALE GENOMIC DNA]</scope>
    <source>
        <strain evidence="7 8">R5959</strain>
    </source>
</reference>
<feature type="transmembrane region" description="Helical" evidence="6">
    <location>
        <begin position="188"/>
        <end position="209"/>
    </location>
</feature>
<feature type="transmembrane region" description="Helical" evidence="6">
    <location>
        <begin position="159"/>
        <end position="182"/>
    </location>
</feature>
<feature type="transmembrane region" description="Helical" evidence="6">
    <location>
        <begin position="365"/>
        <end position="387"/>
    </location>
</feature>
<organism evidence="7 8">
    <name type="scientific">Hypericibacter adhaerens</name>
    <dbReference type="NCBI Taxonomy" id="2602016"/>
    <lineage>
        <taxon>Bacteria</taxon>
        <taxon>Pseudomonadati</taxon>
        <taxon>Pseudomonadota</taxon>
        <taxon>Alphaproteobacteria</taxon>
        <taxon>Rhodospirillales</taxon>
        <taxon>Dongiaceae</taxon>
        <taxon>Hypericibacter</taxon>
    </lineage>
</organism>
<evidence type="ECO:0008006" key="9">
    <source>
        <dbReference type="Google" id="ProtNLM"/>
    </source>
</evidence>
<dbReference type="Proteomes" id="UP000325797">
    <property type="component" value="Chromosome"/>
</dbReference>
<feature type="transmembrane region" description="Helical" evidence="6">
    <location>
        <begin position="399"/>
        <end position="416"/>
    </location>
</feature>
<dbReference type="KEGG" id="hadh:FRZ61_08510"/>
<dbReference type="PANTHER" id="PTHR32196">
    <property type="entry name" value="ABC TRANSPORTER PERMEASE PROTEIN YPHD-RELATED-RELATED"/>
    <property type="match status" value="1"/>
</dbReference>
<sequence>MSDLATRDRGALMFVPRSPFLVWLNLAITLVVAAIGFGLGFAQGVSAQTVILYTVASVAVLFWVLNYIAVVFEARQERVVTAKEDEAAEPRSAAGARGLWRGNRVLIIVMALMLIAYLILAASLPGFRTVPNLIAFLLLEGIMIFAFKVSRVFVHGRSAFIGLVVLGALIVISSFAIHGFLSGANIKAVLLFAAFLGIACVGQTLVALLGGLDLSIPFVIGAANIGLLYLIGLGVPSWLALAIVLVIGAGIGFLNGVLSYRLQGQALILTLGMGFSVAGLTQILTSIGSTFSGNVFGTVPPWLQNLAAMNGVTFGLQVPPTIFLWILLAIIVIVALRYSAYGRYIYALGGNRRSARLMGISEFKYWTLAYLISGCFASLTGALLLGWSGGGFIGVGDPYLFTTLAAVVIGGTSLVGGYGGYGFTIIGVLVLQVLSSFLIGIGLKYEWQQFIFGLLILPMVALYGRAPHIRSQI</sequence>
<dbReference type="EMBL" id="CP042582">
    <property type="protein sequence ID" value="QEX20931.1"/>
    <property type="molecule type" value="Genomic_DNA"/>
</dbReference>
<evidence type="ECO:0000256" key="1">
    <source>
        <dbReference type="ARBA" id="ARBA00004651"/>
    </source>
</evidence>
<evidence type="ECO:0000313" key="7">
    <source>
        <dbReference type="EMBL" id="QEX20931.1"/>
    </source>
</evidence>
<comment type="subcellular location">
    <subcellularLocation>
        <location evidence="1">Cell membrane</location>
        <topology evidence="1">Multi-pass membrane protein</topology>
    </subcellularLocation>
</comment>
<dbReference type="CDD" id="cd06579">
    <property type="entry name" value="TM_PBP1_transp_AraH_like"/>
    <property type="match status" value="1"/>
</dbReference>
<dbReference type="AlphaFoldDB" id="A0A5J6MUD7"/>
<feature type="transmembrane region" description="Helical" evidence="6">
    <location>
        <begin position="130"/>
        <end position="147"/>
    </location>
</feature>
<dbReference type="GO" id="GO:0022857">
    <property type="term" value="F:transmembrane transporter activity"/>
    <property type="evidence" value="ECO:0007669"/>
    <property type="project" value="InterPro"/>
</dbReference>
<keyword evidence="3 6" id="KW-0812">Transmembrane</keyword>
<feature type="transmembrane region" description="Helical" evidence="6">
    <location>
        <begin position="423"/>
        <end position="441"/>
    </location>
</feature>
<feature type="transmembrane region" description="Helical" evidence="6">
    <location>
        <begin position="322"/>
        <end position="344"/>
    </location>
</feature>
<keyword evidence="2" id="KW-1003">Cell membrane</keyword>
<evidence type="ECO:0000256" key="6">
    <source>
        <dbReference type="SAM" id="Phobius"/>
    </source>
</evidence>
<keyword evidence="4 6" id="KW-1133">Transmembrane helix</keyword>
<evidence type="ECO:0000256" key="2">
    <source>
        <dbReference type="ARBA" id="ARBA00022475"/>
    </source>
</evidence>
<dbReference type="Pfam" id="PF02653">
    <property type="entry name" value="BPD_transp_2"/>
    <property type="match status" value="1"/>
</dbReference>
<feature type="transmembrane region" description="Helical" evidence="6">
    <location>
        <begin position="105"/>
        <end position="124"/>
    </location>
</feature>
<dbReference type="InterPro" id="IPR001851">
    <property type="entry name" value="ABC_transp_permease"/>
</dbReference>
<feature type="transmembrane region" description="Helical" evidence="6">
    <location>
        <begin position="447"/>
        <end position="464"/>
    </location>
</feature>
<accession>A0A5J6MUD7</accession>
<dbReference type="GO" id="GO:0005886">
    <property type="term" value="C:plasma membrane"/>
    <property type="evidence" value="ECO:0007669"/>
    <property type="project" value="UniProtKB-SubCell"/>
</dbReference>
<feature type="transmembrane region" description="Helical" evidence="6">
    <location>
        <begin position="20"/>
        <end position="44"/>
    </location>
</feature>
<keyword evidence="8" id="KW-1185">Reference proteome</keyword>
<feature type="transmembrane region" description="Helical" evidence="6">
    <location>
        <begin position="238"/>
        <end position="260"/>
    </location>
</feature>
<gene>
    <name evidence="7" type="ORF">FRZ61_08510</name>
</gene>
<evidence type="ECO:0000256" key="5">
    <source>
        <dbReference type="ARBA" id="ARBA00023136"/>
    </source>
</evidence>
<evidence type="ECO:0000256" key="4">
    <source>
        <dbReference type="ARBA" id="ARBA00022989"/>
    </source>
</evidence>
<evidence type="ECO:0000313" key="8">
    <source>
        <dbReference type="Proteomes" id="UP000325797"/>
    </source>
</evidence>
<feature type="transmembrane region" description="Helical" evidence="6">
    <location>
        <begin position="267"/>
        <end position="287"/>
    </location>
</feature>
<feature type="transmembrane region" description="Helical" evidence="6">
    <location>
        <begin position="50"/>
        <end position="72"/>
    </location>
</feature>
<keyword evidence="5 6" id="KW-0472">Membrane</keyword>
<name>A0A5J6MUD7_9PROT</name>
<evidence type="ECO:0000256" key="3">
    <source>
        <dbReference type="ARBA" id="ARBA00022692"/>
    </source>
</evidence>